<dbReference type="AlphaFoldDB" id="A0A6G1HAM4"/>
<evidence type="ECO:0000313" key="3">
    <source>
        <dbReference type="Proteomes" id="UP000800041"/>
    </source>
</evidence>
<protein>
    <recommendedName>
        <fullName evidence="4">Zn(2)-C6 fungal-type domain-containing protein</fullName>
    </recommendedName>
</protein>
<dbReference type="PANTHER" id="PTHR35392">
    <property type="entry name" value="ZN(II)2CYS6 TRANSCRIPTION FACTOR (EUROFUNG)-RELATED-RELATED"/>
    <property type="match status" value="1"/>
</dbReference>
<dbReference type="InterPro" id="IPR052973">
    <property type="entry name" value="Fungal_sec-metab_reg_TF"/>
</dbReference>
<organism evidence="2 3">
    <name type="scientific">Aulographum hederae CBS 113979</name>
    <dbReference type="NCBI Taxonomy" id="1176131"/>
    <lineage>
        <taxon>Eukaryota</taxon>
        <taxon>Fungi</taxon>
        <taxon>Dikarya</taxon>
        <taxon>Ascomycota</taxon>
        <taxon>Pezizomycotina</taxon>
        <taxon>Dothideomycetes</taxon>
        <taxon>Pleosporomycetidae</taxon>
        <taxon>Aulographales</taxon>
        <taxon>Aulographaceae</taxon>
    </lineage>
</organism>
<feature type="compositionally biased region" description="Basic and acidic residues" evidence="1">
    <location>
        <begin position="1"/>
        <end position="24"/>
    </location>
</feature>
<name>A0A6G1HAM4_9PEZI</name>
<feature type="region of interest" description="Disordered" evidence="1">
    <location>
        <begin position="140"/>
        <end position="202"/>
    </location>
</feature>
<feature type="region of interest" description="Disordered" evidence="1">
    <location>
        <begin position="1"/>
        <end position="31"/>
    </location>
</feature>
<feature type="compositionally biased region" description="Basic and acidic residues" evidence="1">
    <location>
        <begin position="153"/>
        <end position="171"/>
    </location>
</feature>
<feature type="compositionally biased region" description="Polar residues" evidence="1">
    <location>
        <begin position="193"/>
        <end position="202"/>
    </location>
</feature>
<sequence length="715" mass="79834">MDDNGHYNHPDDAPRLGASHEERATTTTTTQIPWLETLDDANVSDFDVLGIFNSEDINTWWLNPALEYGTDVGALLQGTTPNEHVRPSGPPLGESVDDFSFTNFASLPEWQDPPLQQPPEHTLSLLPGFCPPGGEMIPASRPFGQNIPLFHDPSSDSDDRSNTMSLSRDDPFPQLVDPQALLLPPSEQPGNMHASNSCAPSLQTSVPPTADIHDICSNIVGPGVTVLPTHEALHASNFMPRRTDSPSRQLPPFEHHADYAGSSSRQSATIARAKEKMPKRTLKPASAPFTFESSMGKFHTGRSRKSFAKDRKLQVADTRKRGACFRCKVSKITCLQVGGLGVCQKCVSRGASLHGLCFKLDLSDCSFFRTSSFVQPEGLRSDIDWAGSGTVTLSLGMANVPGGPSLQIACRHFRPIVSDMTADYARGEEIGALVQIPTYAAVDLTAIEEEVRSKARPFGLAYLAVMENEKTSPTVLHVLRGAFAYANAHPHSMVSTALDLWSGSRMCALDRSLNGNQTLGQAKIHDPLSPLFDQYPIPPILDLQCDTVTIKWMRRLANGLLKHLWRKVERKLSRKKVDSTNYEEWFEMFLTVFIMVNNIEYVYGIAKDLAFQYMRNAEELAPRVRKISLEWLNQWRWSAQHLLFIYKTYFNRGYPFSDRSLLDVCNQLDEDESIKTLVAYLVHHHGSLGGGEQESKAETDFNYEMYWNRELFQEN</sequence>
<dbReference type="EMBL" id="ML977143">
    <property type="protein sequence ID" value="KAF1990069.1"/>
    <property type="molecule type" value="Genomic_DNA"/>
</dbReference>
<dbReference type="OrthoDB" id="5362630at2759"/>
<proteinExistence type="predicted"/>
<reference evidence="2" key="1">
    <citation type="journal article" date="2020" name="Stud. Mycol.">
        <title>101 Dothideomycetes genomes: a test case for predicting lifestyles and emergence of pathogens.</title>
        <authorList>
            <person name="Haridas S."/>
            <person name="Albert R."/>
            <person name="Binder M."/>
            <person name="Bloem J."/>
            <person name="Labutti K."/>
            <person name="Salamov A."/>
            <person name="Andreopoulos B."/>
            <person name="Baker S."/>
            <person name="Barry K."/>
            <person name="Bills G."/>
            <person name="Bluhm B."/>
            <person name="Cannon C."/>
            <person name="Castanera R."/>
            <person name="Culley D."/>
            <person name="Daum C."/>
            <person name="Ezra D."/>
            <person name="Gonzalez J."/>
            <person name="Henrissat B."/>
            <person name="Kuo A."/>
            <person name="Liang C."/>
            <person name="Lipzen A."/>
            <person name="Lutzoni F."/>
            <person name="Magnuson J."/>
            <person name="Mondo S."/>
            <person name="Nolan M."/>
            <person name="Ohm R."/>
            <person name="Pangilinan J."/>
            <person name="Park H.-J."/>
            <person name="Ramirez L."/>
            <person name="Alfaro M."/>
            <person name="Sun H."/>
            <person name="Tritt A."/>
            <person name="Yoshinaga Y."/>
            <person name="Zwiers L.-H."/>
            <person name="Turgeon B."/>
            <person name="Goodwin S."/>
            <person name="Spatafora J."/>
            <person name="Crous P."/>
            <person name="Grigoriev I."/>
        </authorList>
    </citation>
    <scope>NUCLEOTIDE SEQUENCE</scope>
    <source>
        <strain evidence="2">CBS 113979</strain>
    </source>
</reference>
<evidence type="ECO:0000256" key="1">
    <source>
        <dbReference type="SAM" id="MobiDB-lite"/>
    </source>
</evidence>
<dbReference type="PANTHER" id="PTHR35392:SF3">
    <property type="entry name" value="ZN(2)-C6 FUNGAL-TYPE DOMAIN-CONTAINING PROTEIN"/>
    <property type="match status" value="1"/>
</dbReference>
<dbReference type="Proteomes" id="UP000800041">
    <property type="component" value="Unassembled WGS sequence"/>
</dbReference>
<gene>
    <name evidence="2" type="ORF">K402DRAFT_247362</name>
</gene>
<keyword evidence="3" id="KW-1185">Reference proteome</keyword>
<evidence type="ECO:0000313" key="2">
    <source>
        <dbReference type="EMBL" id="KAF1990069.1"/>
    </source>
</evidence>
<accession>A0A6G1HAM4</accession>
<evidence type="ECO:0008006" key="4">
    <source>
        <dbReference type="Google" id="ProtNLM"/>
    </source>
</evidence>